<dbReference type="PRINTS" id="PR00344">
    <property type="entry name" value="BCTRLSENSOR"/>
</dbReference>
<evidence type="ECO:0000313" key="16">
    <source>
        <dbReference type="Proteomes" id="UP000522688"/>
    </source>
</evidence>
<keyword evidence="4" id="KW-0597">Phosphoprotein</keyword>
<evidence type="ECO:0000256" key="7">
    <source>
        <dbReference type="ARBA" id="ARBA00022777"/>
    </source>
</evidence>
<feature type="transmembrane region" description="Helical" evidence="12">
    <location>
        <begin position="44"/>
        <end position="65"/>
    </location>
</feature>
<evidence type="ECO:0000256" key="5">
    <source>
        <dbReference type="ARBA" id="ARBA00022679"/>
    </source>
</evidence>
<feature type="compositionally biased region" description="Gly residues" evidence="11">
    <location>
        <begin position="140"/>
        <end position="160"/>
    </location>
</feature>
<feature type="compositionally biased region" description="Low complexity" evidence="11">
    <location>
        <begin position="161"/>
        <end position="210"/>
    </location>
</feature>
<evidence type="ECO:0000256" key="12">
    <source>
        <dbReference type="SAM" id="Phobius"/>
    </source>
</evidence>
<gene>
    <name evidence="15" type="ORF">FB463_002231</name>
</gene>
<name>A0A7W3JJE9_9MICO</name>
<keyword evidence="6 12" id="KW-0812">Transmembrane</keyword>
<evidence type="ECO:0000256" key="4">
    <source>
        <dbReference type="ARBA" id="ARBA00022553"/>
    </source>
</evidence>
<dbReference type="InterPro" id="IPR003594">
    <property type="entry name" value="HATPase_dom"/>
</dbReference>
<sequence length="588" mass="59838">MRLRRPPTLSTGARPHPEHGTSPGGAAPAPDTGSRRLRTGSLRVRTVVAVLVLLAVLLGALAVTVELTLGQRLRAQVVDRLTDRAAAAAALVGTVDDDELASRLSAQGLSVVIRDADGDAIVAGPSPEQLREGPPSLDDGGPGRGGPGDTTGTGRGGAGADGDAAAVPGAGTTDEGAGTGTDATGSSTGADAGNGAGASSSDAVTVTSTEVRSDDEVTTLVSRLSDGSTIMLTTDSRSVGETLTQLRWVMIGASAAFLAIAAIGLALVVRATLRPLDDMTGVARSIASGDRGRRLRPARRDTEIGRVAVAFDEMLDGVEGAERAALDAETRVRAFVSDAAHELRTPVAGMRAAADTLVRSPGTDDQRERLATHVVREAERASRLIDDMLLMARVDQGITLDVGSVDLGAALLADVERQRLRRPSLDLRAVLPDGPVVVAADAGRVSQIVGNLVDNAARATGGTGRVTLWLDASDGDEVAVLVSDDGPGVPAADRERVFDRLVRLDGARRSGDGGAGLGLPIARGLARAHGGDLVCAAPGLGRPGAVFRLTLPVAPSSVPASVPAPAPGAGSGVEWSEDARRGAMKRIF</sequence>
<evidence type="ECO:0000256" key="6">
    <source>
        <dbReference type="ARBA" id="ARBA00022692"/>
    </source>
</evidence>
<dbReference type="InterPro" id="IPR004358">
    <property type="entry name" value="Sig_transdc_His_kin-like_C"/>
</dbReference>
<dbReference type="InterPro" id="IPR036890">
    <property type="entry name" value="HATPase_C_sf"/>
</dbReference>
<dbReference type="PANTHER" id="PTHR45436:SF5">
    <property type="entry name" value="SENSOR HISTIDINE KINASE TRCS"/>
    <property type="match status" value="1"/>
</dbReference>
<dbReference type="CDD" id="cd06225">
    <property type="entry name" value="HAMP"/>
    <property type="match status" value="1"/>
</dbReference>
<evidence type="ECO:0000256" key="11">
    <source>
        <dbReference type="SAM" id="MobiDB-lite"/>
    </source>
</evidence>
<dbReference type="SUPFAM" id="SSF158472">
    <property type="entry name" value="HAMP domain-like"/>
    <property type="match status" value="1"/>
</dbReference>
<dbReference type="Gene3D" id="1.10.287.130">
    <property type="match status" value="1"/>
</dbReference>
<protein>
    <recommendedName>
        <fullName evidence="3">histidine kinase</fullName>
        <ecNumber evidence="3">2.7.13.3</ecNumber>
    </recommendedName>
</protein>
<reference evidence="15 16" key="1">
    <citation type="submission" date="2020-07" db="EMBL/GenBank/DDBJ databases">
        <title>Sequencing the genomes of 1000 actinobacteria strains.</title>
        <authorList>
            <person name="Klenk H.-P."/>
        </authorList>
    </citation>
    <scope>NUCLEOTIDE SEQUENCE [LARGE SCALE GENOMIC DNA]</scope>
    <source>
        <strain evidence="15 16">DSM 10309</strain>
    </source>
</reference>
<dbReference type="RefSeq" id="WP_182501157.1">
    <property type="nucleotide sequence ID" value="NZ_BAAAHR010000003.1"/>
</dbReference>
<feature type="region of interest" description="Disordered" evidence="11">
    <location>
        <begin position="120"/>
        <end position="213"/>
    </location>
</feature>
<dbReference type="InterPro" id="IPR005467">
    <property type="entry name" value="His_kinase_dom"/>
</dbReference>
<evidence type="ECO:0000256" key="3">
    <source>
        <dbReference type="ARBA" id="ARBA00012438"/>
    </source>
</evidence>
<dbReference type="SUPFAM" id="SSF47384">
    <property type="entry name" value="Homodimeric domain of signal transducing histidine kinase"/>
    <property type="match status" value="1"/>
</dbReference>
<dbReference type="PROSITE" id="PS50109">
    <property type="entry name" value="HIS_KIN"/>
    <property type="match status" value="1"/>
</dbReference>
<keyword evidence="8 12" id="KW-1133">Transmembrane helix</keyword>
<dbReference type="InterPro" id="IPR050428">
    <property type="entry name" value="TCS_sensor_his_kinase"/>
</dbReference>
<accession>A0A7W3JJE9</accession>
<dbReference type="SMART" id="SM00387">
    <property type="entry name" value="HATPase_c"/>
    <property type="match status" value="1"/>
</dbReference>
<evidence type="ECO:0000256" key="8">
    <source>
        <dbReference type="ARBA" id="ARBA00022989"/>
    </source>
</evidence>
<keyword evidence="9" id="KW-0902">Two-component regulatory system</keyword>
<comment type="subcellular location">
    <subcellularLocation>
        <location evidence="2">Cell membrane</location>
    </subcellularLocation>
</comment>
<dbReference type="InterPro" id="IPR036097">
    <property type="entry name" value="HisK_dim/P_sf"/>
</dbReference>
<keyword evidence="5" id="KW-0808">Transferase</keyword>
<evidence type="ECO:0000313" key="15">
    <source>
        <dbReference type="EMBL" id="MBA8813982.1"/>
    </source>
</evidence>
<dbReference type="SMART" id="SM00388">
    <property type="entry name" value="HisKA"/>
    <property type="match status" value="1"/>
</dbReference>
<organism evidence="15 16">
    <name type="scientific">Frigoribacterium faeni</name>
    <dbReference type="NCBI Taxonomy" id="145483"/>
    <lineage>
        <taxon>Bacteria</taxon>
        <taxon>Bacillati</taxon>
        <taxon>Actinomycetota</taxon>
        <taxon>Actinomycetes</taxon>
        <taxon>Micrococcales</taxon>
        <taxon>Microbacteriaceae</taxon>
        <taxon>Frigoribacterium</taxon>
    </lineage>
</organism>
<dbReference type="AlphaFoldDB" id="A0A7W3JJE9"/>
<dbReference type="InterPro" id="IPR003660">
    <property type="entry name" value="HAMP_dom"/>
</dbReference>
<feature type="transmembrane region" description="Helical" evidence="12">
    <location>
        <begin position="248"/>
        <end position="269"/>
    </location>
</feature>
<dbReference type="Gene3D" id="3.30.565.10">
    <property type="entry name" value="Histidine kinase-like ATPase, C-terminal domain"/>
    <property type="match status" value="1"/>
</dbReference>
<dbReference type="Pfam" id="PF00672">
    <property type="entry name" value="HAMP"/>
    <property type="match status" value="1"/>
</dbReference>
<feature type="domain" description="Histidine kinase" evidence="13">
    <location>
        <begin position="338"/>
        <end position="555"/>
    </location>
</feature>
<dbReference type="SUPFAM" id="SSF55874">
    <property type="entry name" value="ATPase domain of HSP90 chaperone/DNA topoisomerase II/histidine kinase"/>
    <property type="match status" value="1"/>
</dbReference>
<evidence type="ECO:0000259" key="14">
    <source>
        <dbReference type="PROSITE" id="PS50885"/>
    </source>
</evidence>
<keyword evidence="7 15" id="KW-0418">Kinase</keyword>
<dbReference type="PROSITE" id="PS50885">
    <property type="entry name" value="HAMP"/>
    <property type="match status" value="1"/>
</dbReference>
<comment type="caution">
    <text evidence="15">The sequence shown here is derived from an EMBL/GenBank/DDBJ whole genome shotgun (WGS) entry which is preliminary data.</text>
</comment>
<evidence type="ECO:0000259" key="13">
    <source>
        <dbReference type="PROSITE" id="PS50109"/>
    </source>
</evidence>
<dbReference type="Gene3D" id="6.10.340.10">
    <property type="match status" value="1"/>
</dbReference>
<keyword evidence="10 12" id="KW-0472">Membrane</keyword>
<evidence type="ECO:0000256" key="1">
    <source>
        <dbReference type="ARBA" id="ARBA00000085"/>
    </source>
</evidence>
<evidence type="ECO:0000256" key="9">
    <source>
        <dbReference type="ARBA" id="ARBA00023012"/>
    </source>
</evidence>
<comment type="catalytic activity">
    <reaction evidence="1">
        <text>ATP + protein L-histidine = ADP + protein N-phospho-L-histidine.</text>
        <dbReference type="EC" id="2.7.13.3"/>
    </reaction>
</comment>
<feature type="domain" description="HAMP" evidence="14">
    <location>
        <begin position="270"/>
        <end position="323"/>
    </location>
</feature>
<dbReference type="EMBL" id="JACGWW010000002">
    <property type="protein sequence ID" value="MBA8813982.1"/>
    <property type="molecule type" value="Genomic_DNA"/>
</dbReference>
<dbReference type="Pfam" id="PF02518">
    <property type="entry name" value="HATPase_c"/>
    <property type="match status" value="1"/>
</dbReference>
<evidence type="ECO:0000256" key="2">
    <source>
        <dbReference type="ARBA" id="ARBA00004236"/>
    </source>
</evidence>
<dbReference type="GO" id="GO:0005886">
    <property type="term" value="C:plasma membrane"/>
    <property type="evidence" value="ECO:0007669"/>
    <property type="project" value="UniProtKB-SubCell"/>
</dbReference>
<feature type="region of interest" description="Disordered" evidence="11">
    <location>
        <begin position="1"/>
        <end position="36"/>
    </location>
</feature>
<dbReference type="CDD" id="cd00075">
    <property type="entry name" value="HATPase"/>
    <property type="match status" value="1"/>
</dbReference>
<dbReference type="SMART" id="SM00304">
    <property type="entry name" value="HAMP"/>
    <property type="match status" value="1"/>
</dbReference>
<evidence type="ECO:0000256" key="10">
    <source>
        <dbReference type="ARBA" id="ARBA00023136"/>
    </source>
</evidence>
<proteinExistence type="predicted"/>
<dbReference type="InterPro" id="IPR003661">
    <property type="entry name" value="HisK_dim/P_dom"/>
</dbReference>
<dbReference type="GO" id="GO:0000155">
    <property type="term" value="F:phosphorelay sensor kinase activity"/>
    <property type="evidence" value="ECO:0007669"/>
    <property type="project" value="InterPro"/>
</dbReference>
<dbReference type="CDD" id="cd00082">
    <property type="entry name" value="HisKA"/>
    <property type="match status" value="1"/>
</dbReference>
<dbReference type="PANTHER" id="PTHR45436">
    <property type="entry name" value="SENSOR HISTIDINE KINASE YKOH"/>
    <property type="match status" value="1"/>
</dbReference>
<dbReference type="EC" id="2.7.13.3" evidence="3"/>
<dbReference type="Proteomes" id="UP000522688">
    <property type="component" value="Unassembled WGS sequence"/>
</dbReference>
<dbReference type="Pfam" id="PF00512">
    <property type="entry name" value="HisKA"/>
    <property type="match status" value="1"/>
</dbReference>